<dbReference type="Gene3D" id="3.10.450.530">
    <property type="entry name" value="Ribonuclease toxin, BrnT, of type II toxin-antitoxin system"/>
    <property type="match status" value="1"/>
</dbReference>
<comment type="caution">
    <text evidence="1">The sequence shown here is derived from an EMBL/GenBank/DDBJ whole genome shotgun (WGS) entry which is preliminary data.</text>
</comment>
<sequence>MKITFDAAKNERNVRERGLPFTLAAEFDFQTAVTVEDTRRDYGEKRYRSLGWINDKLYALVFTFRGESVRVISLRTANRKERKRYAEACQP</sequence>
<dbReference type="Proteomes" id="UP000264702">
    <property type="component" value="Unassembled WGS sequence"/>
</dbReference>
<reference evidence="1 2" key="1">
    <citation type="submission" date="2018-08" db="EMBL/GenBank/DDBJ databases">
        <title>Acidipila sp. 4G-K13, an acidobacterium isolated from forest soil.</title>
        <authorList>
            <person name="Gao Z.-H."/>
            <person name="Qiu L.-H."/>
        </authorList>
    </citation>
    <scope>NUCLEOTIDE SEQUENCE [LARGE SCALE GENOMIC DNA]</scope>
    <source>
        <strain evidence="1 2">4G-K13</strain>
    </source>
</reference>
<name>A0A372IPE9_9BACT</name>
<proteinExistence type="predicted"/>
<gene>
    <name evidence="1" type="ORF">D0Y96_08815</name>
</gene>
<dbReference type="RefSeq" id="WP_117299008.1">
    <property type="nucleotide sequence ID" value="NZ_QVQT02000003.1"/>
</dbReference>
<dbReference type="EMBL" id="QVQT01000003">
    <property type="protein sequence ID" value="RFU16840.1"/>
    <property type="molecule type" value="Genomic_DNA"/>
</dbReference>
<dbReference type="InterPro" id="IPR007460">
    <property type="entry name" value="BrnT_toxin"/>
</dbReference>
<keyword evidence="2" id="KW-1185">Reference proteome</keyword>
<evidence type="ECO:0000313" key="1">
    <source>
        <dbReference type="EMBL" id="RFU16840.1"/>
    </source>
</evidence>
<dbReference type="InterPro" id="IPR038573">
    <property type="entry name" value="BrnT_sf"/>
</dbReference>
<dbReference type="OrthoDB" id="9798158at2"/>
<protein>
    <submittedName>
        <fullName evidence="1">BrnT family toxin</fullName>
    </submittedName>
</protein>
<dbReference type="Pfam" id="PF04365">
    <property type="entry name" value="BrnT_toxin"/>
    <property type="match status" value="1"/>
</dbReference>
<accession>A0A372IPE9</accession>
<organism evidence="1 2">
    <name type="scientific">Paracidobacterium acidisoli</name>
    <dbReference type="NCBI Taxonomy" id="2303751"/>
    <lineage>
        <taxon>Bacteria</taxon>
        <taxon>Pseudomonadati</taxon>
        <taxon>Acidobacteriota</taxon>
        <taxon>Terriglobia</taxon>
        <taxon>Terriglobales</taxon>
        <taxon>Acidobacteriaceae</taxon>
        <taxon>Paracidobacterium</taxon>
    </lineage>
</organism>
<dbReference type="AlphaFoldDB" id="A0A372IPE9"/>
<evidence type="ECO:0000313" key="2">
    <source>
        <dbReference type="Proteomes" id="UP000264702"/>
    </source>
</evidence>